<feature type="region of interest" description="Disordered" evidence="1">
    <location>
        <begin position="146"/>
        <end position="175"/>
    </location>
</feature>
<dbReference type="InterPro" id="IPR036869">
    <property type="entry name" value="J_dom_sf"/>
</dbReference>
<dbReference type="Gene3D" id="2.60.260.20">
    <property type="entry name" value="Urease metallochaperone UreE, N-terminal domain"/>
    <property type="match status" value="1"/>
</dbReference>
<dbReference type="InterPro" id="IPR001623">
    <property type="entry name" value="DnaJ_domain"/>
</dbReference>
<dbReference type="CDD" id="cd06257">
    <property type="entry name" value="DnaJ"/>
    <property type="match status" value="1"/>
</dbReference>
<evidence type="ECO:0000313" key="4">
    <source>
        <dbReference type="Proteomes" id="UP001221686"/>
    </source>
</evidence>
<sequence length="325" mass="35070">MAWTVTRSSGLARVSARPRPSSASCSGSGRAQFTASSGAPADLAASCSRFASRSRSRSTATRRSMHYAIGNSPAASVSPRSSGVRMARGDDVADAADLLGVPPDAPVRDIKRAFRKLTLRWHPERPGGDASLYARITAAYELLLEPPVATPPPPPPPPPPPRPPPRSPPRPTSPSLRLRIAGERAWSGGPLEVDVEGLALRVRLPVGVEPGDVLLGMLGPVACEVVIGEVDYWPWRREGRDLRGTLIVSAYHVVTGEPLDVPTPWGDVRLRMTRDRRPLRLRGRGIRRRGEPDGDLVLDIVVELPEPDPAVAAALRMHRRPPRIA</sequence>
<reference evidence="3 4" key="1">
    <citation type="submission" date="2022-11" db="EMBL/GenBank/DDBJ databases">
        <title>Minimal conservation of predation-associated metabolite biosynthetic gene clusters underscores biosynthetic potential of Myxococcota including descriptions for ten novel species: Archangium lansinium sp. nov., Myxococcus landrumus sp. nov., Nannocystis bai.</title>
        <authorList>
            <person name="Ahearne A."/>
            <person name="Stevens C."/>
            <person name="Dowd S."/>
        </authorList>
    </citation>
    <scope>NUCLEOTIDE SEQUENCE [LARGE SCALE GENOMIC DNA]</scope>
    <source>
        <strain evidence="3 4">BB15-2</strain>
    </source>
</reference>
<dbReference type="Pfam" id="PF01556">
    <property type="entry name" value="DnaJ_C"/>
    <property type="match status" value="1"/>
</dbReference>
<organism evidence="3 4">
    <name type="scientific">Nannocystis bainbridge</name>
    <dbReference type="NCBI Taxonomy" id="2995303"/>
    <lineage>
        <taxon>Bacteria</taxon>
        <taxon>Pseudomonadati</taxon>
        <taxon>Myxococcota</taxon>
        <taxon>Polyangia</taxon>
        <taxon>Nannocystales</taxon>
        <taxon>Nannocystaceae</taxon>
        <taxon>Nannocystis</taxon>
    </lineage>
</organism>
<dbReference type="Gene3D" id="1.10.287.110">
    <property type="entry name" value="DnaJ domain"/>
    <property type="match status" value="1"/>
</dbReference>
<evidence type="ECO:0000256" key="1">
    <source>
        <dbReference type="SAM" id="MobiDB-lite"/>
    </source>
</evidence>
<name>A0ABT5E227_9BACT</name>
<dbReference type="PROSITE" id="PS50076">
    <property type="entry name" value="DNAJ_2"/>
    <property type="match status" value="1"/>
</dbReference>
<dbReference type="InterPro" id="IPR002939">
    <property type="entry name" value="DnaJ_C"/>
</dbReference>
<dbReference type="SMART" id="SM00271">
    <property type="entry name" value="DnaJ"/>
    <property type="match status" value="1"/>
</dbReference>
<dbReference type="Proteomes" id="UP001221686">
    <property type="component" value="Unassembled WGS sequence"/>
</dbReference>
<dbReference type="SUPFAM" id="SSF46565">
    <property type="entry name" value="Chaperone J-domain"/>
    <property type="match status" value="1"/>
</dbReference>
<dbReference type="InterPro" id="IPR050817">
    <property type="entry name" value="DjlA_DnaK_co-chaperone"/>
</dbReference>
<dbReference type="SUPFAM" id="SSF49493">
    <property type="entry name" value="HSP40/DnaJ peptide-binding domain"/>
    <property type="match status" value="1"/>
</dbReference>
<feature type="compositionally biased region" description="Low complexity" evidence="1">
    <location>
        <begin position="12"/>
        <end position="31"/>
    </location>
</feature>
<keyword evidence="4" id="KW-1185">Reference proteome</keyword>
<dbReference type="PANTHER" id="PTHR24074">
    <property type="entry name" value="CO-CHAPERONE PROTEIN DJLA"/>
    <property type="match status" value="1"/>
</dbReference>
<feature type="region of interest" description="Disordered" evidence="1">
    <location>
        <begin position="1"/>
        <end position="85"/>
    </location>
</feature>
<protein>
    <submittedName>
        <fullName evidence="3">DnaJ domain-containing protein</fullName>
    </submittedName>
</protein>
<feature type="compositionally biased region" description="Pro residues" evidence="1">
    <location>
        <begin position="148"/>
        <end position="172"/>
    </location>
</feature>
<dbReference type="Pfam" id="PF00226">
    <property type="entry name" value="DnaJ"/>
    <property type="match status" value="1"/>
</dbReference>
<evidence type="ECO:0000259" key="2">
    <source>
        <dbReference type="PROSITE" id="PS50076"/>
    </source>
</evidence>
<feature type="domain" description="J" evidence="2">
    <location>
        <begin position="94"/>
        <end position="148"/>
    </location>
</feature>
<feature type="compositionally biased region" description="Low complexity" evidence="1">
    <location>
        <begin position="44"/>
        <end position="62"/>
    </location>
</feature>
<dbReference type="EMBL" id="JAQNDL010000002">
    <property type="protein sequence ID" value="MDC0719922.1"/>
    <property type="molecule type" value="Genomic_DNA"/>
</dbReference>
<dbReference type="InterPro" id="IPR008971">
    <property type="entry name" value="HSP40/DnaJ_pept-bd"/>
</dbReference>
<accession>A0ABT5E227</accession>
<proteinExistence type="predicted"/>
<comment type="caution">
    <text evidence="3">The sequence shown here is derived from an EMBL/GenBank/DDBJ whole genome shotgun (WGS) entry which is preliminary data.</text>
</comment>
<evidence type="ECO:0000313" key="3">
    <source>
        <dbReference type="EMBL" id="MDC0719922.1"/>
    </source>
</evidence>
<gene>
    <name evidence="3" type="ORF">POL25_23685</name>
</gene>